<keyword evidence="3" id="KW-1185">Reference proteome</keyword>
<dbReference type="InterPro" id="IPR015947">
    <property type="entry name" value="PUA-like_sf"/>
</dbReference>
<dbReference type="PANTHER" id="PTHR46732:SF8">
    <property type="entry name" value="ATP-DEPENDENT PROTEASE LA (LON) DOMAIN PROTEIN"/>
    <property type="match status" value="1"/>
</dbReference>
<evidence type="ECO:0000313" key="3">
    <source>
        <dbReference type="Proteomes" id="UP001589789"/>
    </source>
</evidence>
<gene>
    <name evidence="2" type="ORF">ACFFIC_17335</name>
</gene>
<dbReference type="InterPro" id="IPR003111">
    <property type="entry name" value="Lon_prtase_N"/>
</dbReference>
<comment type="caution">
    <text evidence="2">The sequence shown here is derived from an EMBL/GenBank/DDBJ whole genome shotgun (WGS) entry which is preliminary data.</text>
</comment>
<accession>A0ABV6IUK2</accession>
<sequence length="204" mass="22301">MFPLTGALLLPGGRLPLNIFEPRYLALVEASLGDGRSFGMIQPDPAASPQPEGPGLYKVGCLGRLTSFSETEDGRFLISLTGTIRFQVAAELPGRDGYRRVRADYSPFIADLDRPAPEAELDRPALLDALRAYFHVKGIDANWEAIERLEEDPLITTLCMVCPFEPLEKQALLEAQDPAARAAMLVTMLRMDSMPGAGQDVRPS</sequence>
<dbReference type="InterPro" id="IPR046336">
    <property type="entry name" value="Lon_prtase_N_sf"/>
</dbReference>
<organism evidence="2 3">
    <name type="scientific">Muricoccus vinaceus</name>
    <dbReference type="NCBI Taxonomy" id="424704"/>
    <lineage>
        <taxon>Bacteria</taxon>
        <taxon>Pseudomonadati</taxon>
        <taxon>Pseudomonadota</taxon>
        <taxon>Alphaproteobacteria</taxon>
        <taxon>Acetobacterales</taxon>
        <taxon>Roseomonadaceae</taxon>
        <taxon>Muricoccus</taxon>
    </lineage>
</organism>
<dbReference type="PANTHER" id="PTHR46732">
    <property type="entry name" value="ATP-DEPENDENT PROTEASE LA (LON) DOMAIN PROTEIN"/>
    <property type="match status" value="1"/>
</dbReference>
<name>A0ABV6IUK2_9PROT</name>
<evidence type="ECO:0000259" key="1">
    <source>
        <dbReference type="PROSITE" id="PS51787"/>
    </source>
</evidence>
<dbReference type="SUPFAM" id="SSF88697">
    <property type="entry name" value="PUA domain-like"/>
    <property type="match status" value="1"/>
</dbReference>
<proteinExistence type="predicted"/>
<protein>
    <submittedName>
        <fullName evidence="2">LON peptidase substrate-binding domain-containing protein</fullName>
    </submittedName>
</protein>
<dbReference type="Pfam" id="PF02190">
    <property type="entry name" value="LON_substr_bdg"/>
    <property type="match status" value="1"/>
</dbReference>
<dbReference type="PROSITE" id="PS51787">
    <property type="entry name" value="LON_N"/>
    <property type="match status" value="1"/>
</dbReference>
<evidence type="ECO:0000313" key="2">
    <source>
        <dbReference type="EMBL" id="MFC0387293.1"/>
    </source>
</evidence>
<dbReference type="Proteomes" id="UP001589789">
    <property type="component" value="Unassembled WGS sequence"/>
</dbReference>
<feature type="domain" description="Lon N-terminal" evidence="1">
    <location>
        <begin position="1"/>
        <end position="193"/>
    </location>
</feature>
<dbReference type="Gene3D" id="2.30.130.40">
    <property type="entry name" value="LON domain-like"/>
    <property type="match status" value="1"/>
</dbReference>
<dbReference type="SMART" id="SM00464">
    <property type="entry name" value="LON"/>
    <property type="match status" value="1"/>
</dbReference>
<dbReference type="EMBL" id="JBHLVZ010000060">
    <property type="protein sequence ID" value="MFC0387293.1"/>
    <property type="molecule type" value="Genomic_DNA"/>
</dbReference>
<reference evidence="2 3" key="1">
    <citation type="submission" date="2024-09" db="EMBL/GenBank/DDBJ databases">
        <authorList>
            <person name="Sun Q."/>
            <person name="Mori K."/>
        </authorList>
    </citation>
    <scope>NUCLEOTIDE SEQUENCE [LARGE SCALE GENOMIC DNA]</scope>
    <source>
        <strain evidence="2 3">CCM 7468</strain>
    </source>
</reference>